<organism evidence="4 5">
    <name type="scientific">Paramicrobacterium agarici</name>
    <dbReference type="NCBI Taxonomy" id="630514"/>
    <lineage>
        <taxon>Bacteria</taxon>
        <taxon>Bacillati</taxon>
        <taxon>Actinomycetota</taxon>
        <taxon>Actinomycetes</taxon>
        <taxon>Micrococcales</taxon>
        <taxon>Microbacteriaceae</taxon>
        <taxon>Paramicrobacterium</taxon>
    </lineage>
</organism>
<evidence type="ECO:0000256" key="2">
    <source>
        <dbReference type="SAM" id="MobiDB-lite"/>
    </source>
</evidence>
<dbReference type="GO" id="GO:0003700">
    <property type="term" value="F:DNA-binding transcription factor activity"/>
    <property type="evidence" value="ECO:0007669"/>
    <property type="project" value="TreeGrafter"/>
</dbReference>
<comment type="caution">
    <text evidence="4">The sequence shown here is derived from an EMBL/GenBank/DDBJ whole genome shotgun (WGS) entry which is preliminary data.</text>
</comment>
<dbReference type="PROSITE" id="PS50943">
    <property type="entry name" value="HTH_CROC1"/>
    <property type="match status" value="1"/>
</dbReference>
<dbReference type="PANTHER" id="PTHR46797:SF1">
    <property type="entry name" value="METHYLPHOSPHONATE SYNTHASE"/>
    <property type="match status" value="1"/>
</dbReference>
<dbReference type="PANTHER" id="PTHR46797">
    <property type="entry name" value="HTH-TYPE TRANSCRIPTIONAL REGULATOR"/>
    <property type="match status" value="1"/>
</dbReference>
<feature type="compositionally biased region" description="Basic and acidic residues" evidence="2">
    <location>
        <begin position="21"/>
        <end position="35"/>
    </location>
</feature>
<reference evidence="4 5" key="1">
    <citation type="submission" date="2017-10" db="EMBL/GenBank/DDBJ databases">
        <title>Sequencing the genomes of 1000 actinobacteria strains.</title>
        <authorList>
            <person name="Klenk H.-P."/>
        </authorList>
    </citation>
    <scope>NUCLEOTIDE SEQUENCE [LARGE SCALE GENOMIC DNA]</scope>
    <source>
        <strain evidence="4 5">DSM 21798</strain>
    </source>
</reference>
<evidence type="ECO:0000259" key="3">
    <source>
        <dbReference type="PROSITE" id="PS50943"/>
    </source>
</evidence>
<feature type="domain" description="HTH cro/C1-type" evidence="3">
    <location>
        <begin position="53"/>
        <end position="107"/>
    </location>
</feature>
<dbReference type="InterPro" id="IPR010982">
    <property type="entry name" value="Lambda_DNA-bd_dom_sf"/>
</dbReference>
<dbReference type="RefSeq" id="WP_434061487.1">
    <property type="nucleotide sequence ID" value="NZ_PDJE01000001.1"/>
</dbReference>
<dbReference type="Pfam" id="PF13560">
    <property type="entry name" value="HTH_31"/>
    <property type="match status" value="1"/>
</dbReference>
<keyword evidence="5" id="KW-1185">Reference proteome</keyword>
<dbReference type="InterPro" id="IPR050807">
    <property type="entry name" value="TransReg_Diox_bact_type"/>
</dbReference>
<dbReference type="Gene3D" id="1.10.260.40">
    <property type="entry name" value="lambda repressor-like DNA-binding domains"/>
    <property type="match status" value="1"/>
</dbReference>
<evidence type="ECO:0000256" key="1">
    <source>
        <dbReference type="ARBA" id="ARBA00023125"/>
    </source>
</evidence>
<keyword evidence="1 4" id="KW-0238">DNA-binding</keyword>
<dbReference type="InterPro" id="IPR001387">
    <property type="entry name" value="Cro/C1-type_HTH"/>
</dbReference>
<feature type="region of interest" description="Disordered" evidence="2">
    <location>
        <begin position="55"/>
        <end position="87"/>
    </location>
</feature>
<dbReference type="EMBL" id="PDJE01000001">
    <property type="protein sequence ID" value="PFG30254.1"/>
    <property type="molecule type" value="Genomic_DNA"/>
</dbReference>
<proteinExistence type="predicted"/>
<dbReference type="CDD" id="cd00093">
    <property type="entry name" value="HTH_XRE"/>
    <property type="match status" value="1"/>
</dbReference>
<sequence>MAEIVKMHEARRRRRPVAWEPEQREPNHRGRDRLHAEMRKPERLWREALGERFREHRSRRGEKLTDTAKTAGVSPQYLSEVERGRKEPSSEMIAAIAGALGTTLVELTGEVATELQRQGAPRSGGNALLLAA</sequence>
<accession>A0A2A9DUJ4</accession>
<dbReference type="SMART" id="SM00530">
    <property type="entry name" value="HTH_XRE"/>
    <property type="match status" value="1"/>
</dbReference>
<dbReference type="SUPFAM" id="SSF47413">
    <property type="entry name" value="lambda repressor-like DNA-binding domains"/>
    <property type="match status" value="1"/>
</dbReference>
<name>A0A2A9DUJ4_9MICO</name>
<dbReference type="Proteomes" id="UP000221369">
    <property type="component" value="Unassembled WGS sequence"/>
</dbReference>
<protein>
    <submittedName>
        <fullName evidence="4">DNA-binding XRE family transcriptional regulator</fullName>
    </submittedName>
</protein>
<dbReference type="GO" id="GO:0005829">
    <property type="term" value="C:cytosol"/>
    <property type="evidence" value="ECO:0007669"/>
    <property type="project" value="TreeGrafter"/>
</dbReference>
<evidence type="ECO:0000313" key="4">
    <source>
        <dbReference type="EMBL" id="PFG30254.1"/>
    </source>
</evidence>
<gene>
    <name evidence="4" type="ORF">ATJ78_1182</name>
</gene>
<evidence type="ECO:0000313" key="5">
    <source>
        <dbReference type="Proteomes" id="UP000221369"/>
    </source>
</evidence>
<dbReference type="AlphaFoldDB" id="A0A2A9DUJ4"/>
<dbReference type="GO" id="GO:0003677">
    <property type="term" value="F:DNA binding"/>
    <property type="evidence" value="ECO:0007669"/>
    <property type="project" value="UniProtKB-KW"/>
</dbReference>
<feature type="region of interest" description="Disordered" evidence="2">
    <location>
        <begin position="1"/>
        <end position="35"/>
    </location>
</feature>